<protein>
    <recommendedName>
        <fullName evidence="6">PNPLA domain-containing protein</fullName>
    </recommendedName>
</protein>
<feature type="non-terminal residue" evidence="4">
    <location>
        <position position="365"/>
    </location>
</feature>
<accession>D8PT47</accession>
<sequence length="365" mass="40955">MAIAVALALFIGVAQLNPGDPDWLTMFITRDHQRHDYSYDGGIRGLTMLLLLRAVLRRLHNGENPRHIPSPFQLFDLIAGSGTGGFIAVLLGRFCLSIETAIECWTHVVQLVITKPKSGGAYKTTALEKVLRDVLRRFCLAEDIPLLSSDPTQCKTFMLAREVDDSGNTVLRTLRSYHHPKEPAVDCTLFAAFRATMGHSAFFKPLSIHRGEHQITLLDAGDDGYNPVFNIYEEAIFLWPSRELGYLLSIGPGKADTLGGTPLRKYANYLWVSPTSQSYLQHITNCCDRTAAAFEAEWGEDLGDGKYCRLTPSNPPDDKKIRPEKEDPLLELIMPYLGSMYGQLYATVSEMQDEQDYYARLRSEM</sequence>
<dbReference type="InterPro" id="IPR016035">
    <property type="entry name" value="Acyl_Trfase/lysoPLipase"/>
</dbReference>
<name>D8PT47_SCHCM</name>
<keyword evidence="2" id="KW-0442">Lipid degradation</keyword>
<dbReference type="VEuPathDB" id="FungiDB:SCHCODRAFT_02708509"/>
<dbReference type="InParanoid" id="D8PT47"/>
<dbReference type="GO" id="GO:0016042">
    <property type="term" value="P:lipid catabolic process"/>
    <property type="evidence" value="ECO:0007669"/>
    <property type="project" value="UniProtKB-KW"/>
</dbReference>
<dbReference type="EMBL" id="GL377303">
    <property type="protein sequence ID" value="EFJ01249.1"/>
    <property type="molecule type" value="Genomic_DNA"/>
</dbReference>
<dbReference type="Gene3D" id="3.40.1090.10">
    <property type="entry name" value="Cytosolic phospholipase A2 catalytic domain"/>
    <property type="match status" value="1"/>
</dbReference>
<organism evidence="5">
    <name type="scientific">Schizophyllum commune (strain H4-8 / FGSC 9210)</name>
    <name type="common">Split gill fungus</name>
    <dbReference type="NCBI Taxonomy" id="578458"/>
    <lineage>
        <taxon>Eukaryota</taxon>
        <taxon>Fungi</taxon>
        <taxon>Dikarya</taxon>
        <taxon>Basidiomycota</taxon>
        <taxon>Agaricomycotina</taxon>
        <taxon>Agaricomycetes</taxon>
        <taxon>Agaricomycetidae</taxon>
        <taxon>Agaricales</taxon>
        <taxon>Schizophyllaceae</taxon>
        <taxon>Schizophyllum</taxon>
    </lineage>
</organism>
<dbReference type="PANTHER" id="PTHR24185:SF1">
    <property type="entry name" value="CALCIUM-INDEPENDENT PHOSPHOLIPASE A2-GAMMA"/>
    <property type="match status" value="1"/>
</dbReference>
<dbReference type="GeneID" id="9594604"/>
<gene>
    <name evidence="4" type="ORF">SCHCODRAFT_105967</name>
</gene>
<dbReference type="SUPFAM" id="SSF52151">
    <property type="entry name" value="FabD/lysophospholipase-like"/>
    <property type="match status" value="1"/>
</dbReference>
<evidence type="ECO:0000256" key="1">
    <source>
        <dbReference type="ARBA" id="ARBA00022801"/>
    </source>
</evidence>
<reference evidence="4 5" key="1">
    <citation type="journal article" date="2010" name="Nat. Biotechnol.">
        <title>Genome sequence of the model mushroom Schizophyllum commune.</title>
        <authorList>
            <person name="Ohm R.A."/>
            <person name="de Jong J.F."/>
            <person name="Lugones L.G."/>
            <person name="Aerts A."/>
            <person name="Kothe E."/>
            <person name="Stajich J.E."/>
            <person name="de Vries R.P."/>
            <person name="Record E."/>
            <person name="Levasseur A."/>
            <person name="Baker S.E."/>
            <person name="Bartholomew K.A."/>
            <person name="Coutinho P.M."/>
            <person name="Erdmann S."/>
            <person name="Fowler T.J."/>
            <person name="Gathman A.C."/>
            <person name="Lombard V."/>
            <person name="Henrissat B."/>
            <person name="Knabe N."/>
            <person name="Kuees U."/>
            <person name="Lilly W.W."/>
            <person name="Lindquist E."/>
            <person name="Lucas S."/>
            <person name="Magnuson J.K."/>
            <person name="Piumi F."/>
            <person name="Raudaskoski M."/>
            <person name="Salamov A."/>
            <person name="Schmutz J."/>
            <person name="Schwarze F.W.M.R."/>
            <person name="vanKuyk P.A."/>
            <person name="Horton J.S."/>
            <person name="Grigoriev I.V."/>
            <person name="Woesten H.A.B."/>
        </authorList>
    </citation>
    <scope>NUCLEOTIDE SEQUENCE [LARGE SCALE GENOMIC DNA]</scope>
    <source>
        <strain evidence="5">H4-8 / FGSC 9210</strain>
    </source>
</reference>
<dbReference type="AlphaFoldDB" id="D8PT47"/>
<feature type="signal peptide" evidence="3">
    <location>
        <begin position="1"/>
        <end position="16"/>
    </location>
</feature>
<keyword evidence="3" id="KW-0732">Signal</keyword>
<keyword evidence="5" id="KW-1185">Reference proteome</keyword>
<evidence type="ECO:0000313" key="4">
    <source>
        <dbReference type="EMBL" id="EFJ01249.1"/>
    </source>
</evidence>
<dbReference type="PANTHER" id="PTHR24185">
    <property type="entry name" value="CALCIUM-INDEPENDENT PHOSPHOLIPASE A2-GAMMA"/>
    <property type="match status" value="1"/>
</dbReference>
<dbReference type="Proteomes" id="UP000007431">
    <property type="component" value="Unassembled WGS sequence"/>
</dbReference>
<dbReference type="GO" id="GO:0047499">
    <property type="term" value="F:calcium-independent phospholipase A2 activity"/>
    <property type="evidence" value="ECO:0007669"/>
    <property type="project" value="TreeGrafter"/>
</dbReference>
<proteinExistence type="predicted"/>
<evidence type="ECO:0008006" key="6">
    <source>
        <dbReference type="Google" id="ProtNLM"/>
    </source>
</evidence>
<dbReference type="KEGG" id="scm:SCHCO_02708509"/>
<evidence type="ECO:0000256" key="2">
    <source>
        <dbReference type="ARBA" id="ARBA00022963"/>
    </source>
</evidence>
<keyword evidence="2" id="KW-0443">Lipid metabolism</keyword>
<dbReference type="HOGENOM" id="CLU_000288_144_2_1"/>
<dbReference type="GO" id="GO:0016020">
    <property type="term" value="C:membrane"/>
    <property type="evidence" value="ECO:0007669"/>
    <property type="project" value="TreeGrafter"/>
</dbReference>
<evidence type="ECO:0000313" key="5">
    <source>
        <dbReference type="Proteomes" id="UP000007431"/>
    </source>
</evidence>
<dbReference type="eggNOG" id="KOG4231">
    <property type="taxonomic scope" value="Eukaryota"/>
</dbReference>
<evidence type="ECO:0000256" key="3">
    <source>
        <dbReference type="SAM" id="SignalP"/>
    </source>
</evidence>
<feature type="chain" id="PRO_5003120303" description="PNPLA domain-containing protein" evidence="3">
    <location>
        <begin position="17"/>
        <end position="365"/>
    </location>
</feature>
<dbReference type="RefSeq" id="XP_003036151.1">
    <property type="nucleotide sequence ID" value="XM_003036105.1"/>
</dbReference>
<dbReference type="OrthoDB" id="630895at2759"/>
<dbReference type="STRING" id="578458.D8PT47"/>
<keyword evidence="1" id="KW-0378">Hydrolase</keyword>
<dbReference type="GO" id="GO:0019369">
    <property type="term" value="P:arachidonate metabolic process"/>
    <property type="evidence" value="ECO:0007669"/>
    <property type="project" value="TreeGrafter"/>
</dbReference>
<dbReference type="OMA" id="MDRLNHE"/>